<accession>A0A2L0EM50</accession>
<keyword evidence="1" id="KW-0812">Transmembrane</keyword>
<dbReference type="AlphaFoldDB" id="A0A2L0EM50"/>
<sequence length="372" mass="39086">MAARFEDGAAVAAATVAYDPRERALGEPERWTPGHNVRASGLFVSVGGERVELQGPVEVVAGSRELRPGKPLESMPLATCCRVTATFPGARPHFMERVVLFRSLSPGDRVRVSGVLRREAATGEAGSRSAAARWTLVADGESASPSAERGLEIAFEGNPAVKGASVKRIAGWGIAGALAFLVVFALGGELALRSAQRELEVLAHENDWVGEVSVAAGDPIDPRAPPALPVTLGRTATALAAATPFHRGMAIERYSAALDRRGHADPAIIGQRVALHMAIGMASSRCLHAADVLTSHGQLEEAAALLARCDTGDVHLERSRLAMASFVRFSLGDFTAASELAEGSSLDNDGKDWLRFATRAHLLAGAATWLPG</sequence>
<name>A0A2L0EM50_SORCE</name>
<feature type="transmembrane region" description="Helical" evidence="1">
    <location>
        <begin position="169"/>
        <end position="192"/>
    </location>
</feature>
<evidence type="ECO:0000313" key="3">
    <source>
        <dbReference type="Proteomes" id="UP000238348"/>
    </source>
</evidence>
<evidence type="ECO:0000313" key="2">
    <source>
        <dbReference type="EMBL" id="AUX40342.1"/>
    </source>
</evidence>
<keyword evidence="1" id="KW-1133">Transmembrane helix</keyword>
<evidence type="ECO:0000256" key="1">
    <source>
        <dbReference type="SAM" id="Phobius"/>
    </source>
</evidence>
<protein>
    <submittedName>
        <fullName evidence="2">Uncharacterized protein</fullName>
    </submittedName>
</protein>
<dbReference type="EMBL" id="CP012673">
    <property type="protein sequence ID" value="AUX40342.1"/>
    <property type="molecule type" value="Genomic_DNA"/>
</dbReference>
<reference evidence="2 3" key="1">
    <citation type="submission" date="2015-09" db="EMBL/GenBank/DDBJ databases">
        <title>Sorangium comparison.</title>
        <authorList>
            <person name="Zaburannyi N."/>
            <person name="Bunk B."/>
            <person name="Overmann J."/>
            <person name="Mueller R."/>
        </authorList>
    </citation>
    <scope>NUCLEOTIDE SEQUENCE [LARGE SCALE GENOMIC DNA]</scope>
    <source>
        <strain evidence="2 3">So ce26</strain>
    </source>
</reference>
<dbReference type="RefSeq" id="WP_104978156.1">
    <property type="nucleotide sequence ID" value="NZ_CP012673.1"/>
</dbReference>
<proteinExistence type="predicted"/>
<gene>
    <name evidence="2" type="ORF">SOCE26_017420</name>
</gene>
<dbReference type="Proteomes" id="UP000238348">
    <property type="component" value="Chromosome"/>
</dbReference>
<dbReference type="OrthoDB" id="9945313at2"/>
<organism evidence="2 3">
    <name type="scientific">Sorangium cellulosum</name>
    <name type="common">Polyangium cellulosum</name>
    <dbReference type="NCBI Taxonomy" id="56"/>
    <lineage>
        <taxon>Bacteria</taxon>
        <taxon>Pseudomonadati</taxon>
        <taxon>Myxococcota</taxon>
        <taxon>Polyangia</taxon>
        <taxon>Polyangiales</taxon>
        <taxon>Polyangiaceae</taxon>
        <taxon>Sorangium</taxon>
    </lineage>
</organism>
<keyword evidence="1" id="KW-0472">Membrane</keyword>